<proteinExistence type="predicted"/>
<feature type="region of interest" description="Disordered" evidence="1">
    <location>
        <begin position="69"/>
        <end position="94"/>
    </location>
</feature>
<accession>A0A2M7BCV4</accession>
<feature type="non-terminal residue" evidence="2">
    <location>
        <position position="131"/>
    </location>
</feature>
<organism evidence="2 3">
    <name type="scientific">Candidatus Shapirobacteria bacterium CG03_land_8_20_14_0_80_39_12</name>
    <dbReference type="NCBI Taxonomy" id="1974879"/>
    <lineage>
        <taxon>Bacteria</taxon>
        <taxon>Candidatus Shapironibacteriota</taxon>
    </lineage>
</organism>
<feature type="compositionally biased region" description="Basic residues" evidence="1">
    <location>
        <begin position="78"/>
        <end position="87"/>
    </location>
</feature>
<name>A0A2M7BCV4_9BACT</name>
<comment type="caution">
    <text evidence="2">The sequence shown here is derived from an EMBL/GenBank/DDBJ whole genome shotgun (WGS) entry which is preliminary data.</text>
</comment>
<dbReference type="EMBL" id="PEVC01000038">
    <property type="protein sequence ID" value="PIV00927.1"/>
    <property type="molecule type" value="Genomic_DNA"/>
</dbReference>
<reference evidence="3" key="1">
    <citation type="submission" date="2017-09" db="EMBL/GenBank/DDBJ databases">
        <title>Depth-based differentiation of microbial function through sediment-hosted aquifers and enrichment of novel symbionts in the deep terrestrial subsurface.</title>
        <authorList>
            <person name="Probst A.J."/>
            <person name="Ladd B."/>
            <person name="Jarett J.K."/>
            <person name="Geller-Mcgrath D.E."/>
            <person name="Sieber C.M.K."/>
            <person name="Emerson J.B."/>
            <person name="Anantharaman K."/>
            <person name="Thomas B.C."/>
            <person name="Malmstrom R."/>
            <person name="Stieglmeier M."/>
            <person name="Klingl A."/>
            <person name="Woyke T."/>
            <person name="Ryan C.M."/>
            <person name="Banfield J.F."/>
        </authorList>
    </citation>
    <scope>NUCLEOTIDE SEQUENCE [LARGE SCALE GENOMIC DNA]</scope>
</reference>
<gene>
    <name evidence="2" type="ORF">COS54_02080</name>
</gene>
<sequence>MSASDRTLFIRRRRRVLTMPNPKLTPREIEEEFRPLISKVRQLIEKAAKGDSNKRFALRRKLYKDLSYDERTSPSARKALKARKRKAQGNICPRCSKPLSEKGNVLDRRSAIGGYTDDNTDLIHHDCDSKM</sequence>
<dbReference type="Proteomes" id="UP000229631">
    <property type="component" value="Unassembled WGS sequence"/>
</dbReference>
<evidence type="ECO:0000256" key="1">
    <source>
        <dbReference type="SAM" id="MobiDB-lite"/>
    </source>
</evidence>
<evidence type="ECO:0000313" key="3">
    <source>
        <dbReference type="Proteomes" id="UP000229631"/>
    </source>
</evidence>
<dbReference type="AlphaFoldDB" id="A0A2M7BCV4"/>
<protein>
    <submittedName>
        <fullName evidence="2">Uncharacterized protein</fullName>
    </submittedName>
</protein>
<evidence type="ECO:0000313" key="2">
    <source>
        <dbReference type="EMBL" id="PIV00927.1"/>
    </source>
</evidence>